<evidence type="ECO:0000256" key="13">
    <source>
        <dbReference type="SAM" id="Phobius"/>
    </source>
</evidence>
<evidence type="ECO:0000256" key="11">
    <source>
        <dbReference type="ARBA" id="ARBA00023012"/>
    </source>
</evidence>
<keyword evidence="9 16" id="KW-0067">ATP-binding</keyword>
<evidence type="ECO:0000256" key="7">
    <source>
        <dbReference type="ARBA" id="ARBA00022741"/>
    </source>
</evidence>
<dbReference type="InterPro" id="IPR036890">
    <property type="entry name" value="HATPase_C_sf"/>
</dbReference>
<dbReference type="EMBL" id="JBHRTF010000004">
    <property type="protein sequence ID" value="MFC3116101.1"/>
    <property type="molecule type" value="Genomic_DNA"/>
</dbReference>
<dbReference type="SMART" id="SM00387">
    <property type="entry name" value="HATPase_c"/>
    <property type="match status" value="1"/>
</dbReference>
<dbReference type="CDD" id="cd00082">
    <property type="entry name" value="HisKA"/>
    <property type="match status" value="1"/>
</dbReference>
<keyword evidence="11" id="KW-0902">Two-component regulatory system</keyword>
<dbReference type="InterPro" id="IPR003660">
    <property type="entry name" value="HAMP_dom"/>
</dbReference>
<feature type="domain" description="Histidine kinase" evidence="14">
    <location>
        <begin position="261"/>
        <end position="463"/>
    </location>
</feature>
<keyword evidence="6 13" id="KW-0812">Transmembrane</keyword>
<evidence type="ECO:0000256" key="1">
    <source>
        <dbReference type="ARBA" id="ARBA00000085"/>
    </source>
</evidence>
<dbReference type="Gene3D" id="1.10.287.130">
    <property type="match status" value="1"/>
</dbReference>
<dbReference type="SUPFAM" id="SSF55874">
    <property type="entry name" value="ATPase domain of HSP90 chaperone/DNA topoisomerase II/histidine kinase"/>
    <property type="match status" value="1"/>
</dbReference>
<dbReference type="RefSeq" id="WP_378119051.1">
    <property type="nucleotide sequence ID" value="NZ_JBHRTF010000004.1"/>
</dbReference>
<evidence type="ECO:0000256" key="10">
    <source>
        <dbReference type="ARBA" id="ARBA00022989"/>
    </source>
</evidence>
<protein>
    <recommendedName>
        <fullName evidence="3">histidine kinase</fullName>
        <ecNumber evidence="3">2.7.13.3</ecNumber>
    </recommendedName>
</protein>
<sequence>MPKLKARLSSIAARLLLASAVLLPLFLGLTGYFLNSAFENSLTEAESARLRGHINLLFSVAEPQVQNNRFERLKMPVTLSEADFEHPNSGLYGYIFNGKEKLVWNSNSAALLAPPAFDQVVTKDSPGQLVFSEQLLDKKKHFVASYAVNWEDTSGKPAPFYFVVIHGATEFKAELKAYRQQLWRWLGAAGFFLLIAQVVILRWGLRPLGKLAVALKKMQSGDTSNIAGEHPKELQKIVDNLNQVLEREQALRQRYRNSLADLAHSLKTPLAVLQSRLGQGLESDSELQQIASEQVARMSQVVTYQLQRAVSSQQQGSFRRTRIEPIAQRLFAALQKVYASKQMKQSLELSPNALVAGDEQDIMELLGNLLENAFKYGRSEIRMSSHAVGHQLCIDIEDDGPGVPENQTERILERGQRLDTNQPGQGIGLAVAAEIIRSYDGDIHISRSPLGGARFSIYLPLPTASD</sequence>
<keyword evidence="5" id="KW-0808">Transferase</keyword>
<dbReference type="PROSITE" id="PS50885">
    <property type="entry name" value="HAMP"/>
    <property type="match status" value="1"/>
</dbReference>
<evidence type="ECO:0000259" key="14">
    <source>
        <dbReference type="PROSITE" id="PS50109"/>
    </source>
</evidence>
<name>A0ABV7FER1_9GAMM</name>
<gene>
    <name evidence="16" type="ORF">ACFODX_11075</name>
</gene>
<dbReference type="PANTHER" id="PTHR45436">
    <property type="entry name" value="SENSOR HISTIDINE KINASE YKOH"/>
    <property type="match status" value="1"/>
</dbReference>
<dbReference type="InterPro" id="IPR004358">
    <property type="entry name" value="Sig_transdc_His_kin-like_C"/>
</dbReference>
<dbReference type="InterPro" id="IPR036097">
    <property type="entry name" value="HisK_dim/P_sf"/>
</dbReference>
<accession>A0ABV7FER1</accession>
<keyword evidence="12 13" id="KW-0472">Membrane</keyword>
<evidence type="ECO:0000256" key="6">
    <source>
        <dbReference type="ARBA" id="ARBA00022692"/>
    </source>
</evidence>
<evidence type="ECO:0000256" key="9">
    <source>
        <dbReference type="ARBA" id="ARBA00022840"/>
    </source>
</evidence>
<evidence type="ECO:0000256" key="12">
    <source>
        <dbReference type="ARBA" id="ARBA00023136"/>
    </source>
</evidence>
<keyword evidence="17" id="KW-1185">Reference proteome</keyword>
<evidence type="ECO:0000313" key="16">
    <source>
        <dbReference type="EMBL" id="MFC3116101.1"/>
    </source>
</evidence>
<evidence type="ECO:0000256" key="4">
    <source>
        <dbReference type="ARBA" id="ARBA00022553"/>
    </source>
</evidence>
<dbReference type="PRINTS" id="PR00344">
    <property type="entry name" value="BCTRLSENSOR"/>
</dbReference>
<comment type="catalytic activity">
    <reaction evidence="1">
        <text>ATP + protein L-histidine = ADP + protein N-phospho-L-histidine.</text>
        <dbReference type="EC" id="2.7.13.3"/>
    </reaction>
</comment>
<dbReference type="Proteomes" id="UP001595555">
    <property type="component" value="Unassembled WGS sequence"/>
</dbReference>
<dbReference type="InterPro" id="IPR005467">
    <property type="entry name" value="His_kinase_dom"/>
</dbReference>
<dbReference type="EC" id="2.7.13.3" evidence="3"/>
<reference evidence="17" key="1">
    <citation type="journal article" date="2019" name="Int. J. Syst. Evol. Microbiol.">
        <title>The Global Catalogue of Microorganisms (GCM) 10K type strain sequencing project: providing services to taxonomists for standard genome sequencing and annotation.</title>
        <authorList>
            <consortium name="The Broad Institute Genomics Platform"/>
            <consortium name="The Broad Institute Genome Sequencing Center for Infectious Disease"/>
            <person name="Wu L."/>
            <person name="Ma J."/>
        </authorList>
    </citation>
    <scope>NUCLEOTIDE SEQUENCE [LARGE SCALE GENOMIC DNA]</scope>
    <source>
        <strain evidence="17">KCTC 52237</strain>
    </source>
</reference>
<dbReference type="GO" id="GO:0005524">
    <property type="term" value="F:ATP binding"/>
    <property type="evidence" value="ECO:0007669"/>
    <property type="project" value="UniProtKB-KW"/>
</dbReference>
<evidence type="ECO:0000313" key="17">
    <source>
        <dbReference type="Proteomes" id="UP001595555"/>
    </source>
</evidence>
<evidence type="ECO:0000256" key="5">
    <source>
        <dbReference type="ARBA" id="ARBA00022679"/>
    </source>
</evidence>
<dbReference type="SUPFAM" id="SSF47384">
    <property type="entry name" value="Homodimeric domain of signal transducing histidine kinase"/>
    <property type="match status" value="1"/>
</dbReference>
<dbReference type="InterPro" id="IPR058619">
    <property type="entry name" value="PhoQ/CarS-like_HATPase"/>
</dbReference>
<comment type="subcellular location">
    <subcellularLocation>
        <location evidence="2">Membrane</location>
    </subcellularLocation>
</comment>
<dbReference type="CDD" id="cd16954">
    <property type="entry name" value="HATPase_PhoQ-like"/>
    <property type="match status" value="1"/>
</dbReference>
<comment type="caution">
    <text evidence="16">The sequence shown here is derived from an EMBL/GenBank/DDBJ whole genome shotgun (WGS) entry which is preliminary data.</text>
</comment>
<keyword evidence="7" id="KW-0547">Nucleotide-binding</keyword>
<keyword evidence="8" id="KW-0418">Kinase</keyword>
<dbReference type="InterPro" id="IPR003594">
    <property type="entry name" value="HATPase_dom"/>
</dbReference>
<evidence type="ECO:0000256" key="3">
    <source>
        <dbReference type="ARBA" id="ARBA00012438"/>
    </source>
</evidence>
<evidence type="ECO:0000256" key="8">
    <source>
        <dbReference type="ARBA" id="ARBA00022777"/>
    </source>
</evidence>
<keyword evidence="10 13" id="KW-1133">Transmembrane helix</keyword>
<dbReference type="InterPro" id="IPR003661">
    <property type="entry name" value="HisK_dim/P_dom"/>
</dbReference>
<organism evidence="16 17">
    <name type="scientific">Cellvibrio fontiphilus</name>
    <dbReference type="NCBI Taxonomy" id="1815559"/>
    <lineage>
        <taxon>Bacteria</taxon>
        <taxon>Pseudomonadati</taxon>
        <taxon>Pseudomonadota</taxon>
        <taxon>Gammaproteobacteria</taxon>
        <taxon>Cellvibrionales</taxon>
        <taxon>Cellvibrionaceae</taxon>
        <taxon>Cellvibrio</taxon>
    </lineage>
</organism>
<feature type="transmembrane region" description="Helical" evidence="13">
    <location>
        <begin position="182"/>
        <end position="201"/>
    </location>
</feature>
<dbReference type="PANTHER" id="PTHR45436:SF4">
    <property type="entry name" value="SENSOR PROTEIN PHOQ"/>
    <property type="match status" value="1"/>
</dbReference>
<dbReference type="InterPro" id="IPR050428">
    <property type="entry name" value="TCS_sensor_his_kinase"/>
</dbReference>
<evidence type="ECO:0000259" key="15">
    <source>
        <dbReference type="PROSITE" id="PS50885"/>
    </source>
</evidence>
<evidence type="ECO:0000256" key="2">
    <source>
        <dbReference type="ARBA" id="ARBA00004370"/>
    </source>
</evidence>
<dbReference type="Pfam" id="PF02518">
    <property type="entry name" value="HATPase_c"/>
    <property type="match status" value="1"/>
</dbReference>
<keyword evidence="4" id="KW-0597">Phosphoprotein</keyword>
<feature type="domain" description="HAMP" evidence="15">
    <location>
        <begin position="202"/>
        <end position="253"/>
    </location>
</feature>
<dbReference type="Gene3D" id="3.30.565.10">
    <property type="entry name" value="Histidine kinase-like ATPase, C-terminal domain"/>
    <property type="match status" value="1"/>
</dbReference>
<proteinExistence type="predicted"/>
<dbReference type="PROSITE" id="PS50109">
    <property type="entry name" value="HIS_KIN"/>
    <property type="match status" value="1"/>
</dbReference>